<keyword evidence="5" id="KW-1185">Reference proteome</keyword>
<dbReference type="RefSeq" id="WP_093262725.1">
    <property type="nucleotide sequence ID" value="NZ_FNOK01000005.1"/>
</dbReference>
<protein>
    <submittedName>
        <fullName evidence="4">Ig-like domain-containing protein</fullName>
    </submittedName>
</protein>
<accession>A0A1H2WGQ1</accession>
<dbReference type="Gene3D" id="2.60.40.10">
    <property type="entry name" value="Immunoglobulins"/>
    <property type="match status" value="1"/>
</dbReference>
<evidence type="ECO:0000256" key="1">
    <source>
        <dbReference type="SAM" id="MobiDB-lite"/>
    </source>
</evidence>
<dbReference type="GO" id="GO:0005975">
    <property type="term" value="P:carbohydrate metabolic process"/>
    <property type="evidence" value="ECO:0007669"/>
    <property type="project" value="UniProtKB-ARBA"/>
</dbReference>
<evidence type="ECO:0000313" key="4">
    <source>
        <dbReference type="EMBL" id="SDW79717.1"/>
    </source>
</evidence>
<dbReference type="Pfam" id="PF16158">
    <property type="entry name" value="N_BRCA1_IG"/>
    <property type="match status" value="1"/>
</dbReference>
<dbReference type="Proteomes" id="UP000199529">
    <property type="component" value="Unassembled WGS sequence"/>
</dbReference>
<dbReference type="InterPro" id="IPR013783">
    <property type="entry name" value="Ig-like_fold"/>
</dbReference>
<feature type="transmembrane region" description="Helical" evidence="2">
    <location>
        <begin position="131"/>
        <end position="150"/>
    </location>
</feature>
<dbReference type="STRING" id="418495.SAMN05216215_1005162"/>
<dbReference type="InterPro" id="IPR032350">
    <property type="entry name" value="Nbr1_FW"/>
</dbReference>
<gene>
    <name evidence="4" type="ORF">SAMN05216215_1005162</name>
</gene>
<evidence type="ECO:0000313" key="5">
    <source>
        <dbReference type="Proteomes" id="UP000199529"/>
    </source>
</evidence>
<dbReference type="AlphaFoldDB" id="A0A1H2WGQ1"/>
<organism evidence="4 5">
    <name type="scientific">Saccharopolyspora shandongensis</name>
    <dbReference type="NCBI Taxonomy" id="418495"/>
    <lineage>
        <taxon>Bacteria</taxon>
        <taxon>Bacillati</taxon>
        <taxon>Actinomycetota</taxon>
        <taxon>Actinomycetes</taxon>
        <taxon>Pseudonocardiales</taxon>
        <taxon>Pseudonocardiaceae</taxon>
        <taxon>Saccharopolyspora</taxon>
    </lineage>
</organism>
<dbReference type="EMBL" id="FNOK01000005">
    <property type="protein sequence ID" value="SDW79717.1"/>
    <property type="molecule type" value="Genomic_DNA"/>
</dbReference>
<feature type="region of interest" description="Disordered" evidence="1">
    <location>
        <begin position="1"/>
        <end position="25"/>
    </location>
</feature>
<evidence type="ECO:0000259" key="3">
    <source>
        <dbReference type="Pfam" id="PF16158"/>
    </source>
</evidence>
<keyword evidence="2" id="KW-1133">Transmembrane helix</keyword>
<keyword evidence="2" id="KW-0812">Transmembrane</keyword>
<evidence type="ECO:0000256" key="2">
    <source>
        <dbReference type="SAM" id="Phobius"/>
    </source>
</evidence>
<proteinExistence type="predicted"/>
<name>A0A1H2WGQ1_9PSEU</name>
<reference evidence="5" key="1">
    <citation type="submission" date="2016-10" db="EMBL/GenBank/DDBJ databases">
        <authorList>
            <person name="Varghese N."/>
            <person name="Submissions S."/>
        </authorList>
    </citation>
    <scope>NUCLEOTIDE SEQUENCE [LARGE SCALE GENOMIC DNA]</scope>
    <source>
        <strain evidence="5">CGMCC 4.3530</strain>
    </source>
</reference>
<sequence>MDEAAASTGKRGRKQQRPDPADGPVAEFAFRLCELKEAAGDPSYDRMRAEFGAAASKSALSAAARGRDLPSWETTWEFVRSLAVNALGQEAESVRREWTRHWEEARASGAAEVVPDPAPTPAPAPKRRWPLIVLAVLVVLAAGSGVFFWLSPPQRPIPGDASFMLGEDPPDGIEVKAGGNFVKTWELRNIGQVRWTGRYLEQAGREGGSQCTAPHRVSIAVVEPGQAVRLSVPVAAGSVPGRCKIAWKMVDENGVLFYPASALRPIYFDVAVVP</sequence>
<keyword evidence="2" id="KW-0472">Membrane</keyword>
<feature type="domain" description="Nbr1 FW" evidence="3">
    <location>
        <begin position="170"/>
        <end position="258"/>
    </location>
</feature>
<dbReference type="CDD" id="cd14947">
    <property type="entry name" value="NBR1_like"/>
    <property type="match status" value="1"/>
</dbReference>
<dbReference type="OrthoDB" id="166850at2"/>